<name>A0A8H7AP53_9EURO</name>
<keyword evidence="4 7" id="KW-0256">Endoplasmic reticulum</keyword>
<evidence type="ECO:0000256" key="7">
    <source>
        <dbReference type="RuleBase" id="RU365085"/>
    </source>
</evidence>
<evidence type="ECO:0000256" key="6">
    <source>
        <dbReference type="ARBA" id="ARBA00023136"/>
    </source>
</evidence>
<dbReference type="GO" id="GO:0006506">
    <property type="term" value="P:GPI anchor biosynthetic process"/>
    <property type="evidence" value="ECO:0007669"/>
    <property type="project" value="TreeGrafter"/>
</dbReference>
<evidence type="ECO:0000313" key="8">
    <source>
        <dbReference type="EMBL" id="KAF7510531.1"/>
    </source>
</evidence>
<comment type="function">
    <text evidence="7">Stabilizer subunit of the dolichol-phosphate mannose (DPM) synthase complex; tethers catalytic subunit to the ER.</text>
</comment>
<organism evidence="8 9">
    <name type="scientific">Endocarpon pusillum</name>
    <dbReference type="NCBI Taxonomy" id="364733"/>
    <lineage>
        <taxon>Eukaryota</taxon>
        <taxon>Fungi</taxon>
        <taxon>Dikarya</taxon>
        <taxon>Ascomycota</taxon>
        <taxon>Pezizomycotina</taxon>
        <taxon>Eurotiomycetes</taxon>
        <taxon>Chaetothyriomycetidae</taxon>
        <taxon>Verrucariales</taxon>
        <taxon>Verrucariaceae</taxon>
        <taxon>Endocarpon</taxon>
    </lineage>
</organism>
<dbReference type="EMBL" id="JAACFV010000029">
    <property type="protein sequence ID" value="KAF7510531.1"/>
    <property type="molecule type" value="Genomic_DNA"/>
</dbReference>
<comment type="subcellular location">
    <subcellularLocation>
        <location evidence="1 7">Endoplasmic reticulum membrane</location>
        <topology evidence="1 7">Multi-pass membrane protein</topology>
    </subcellularLocation>
</comment>
<evidence type="ECO:0000256" key="5">
    <source>
        <dbReference type="ARBA" id="ARBA00022989"/>
    </source>
</evidence>
<sequence length="121" mass="13447">MTRASQTISFILLASSIYLFLALPLLSDPHSLPSRFLESISIPGVSALRSTKVPSILPLRIQNEIVPYLPFWALITLASYLLGRLGLGVMRFKNCESAYTELTAHIEKAKKNLDSRNVGWS</sequence>
<evidence type="ECO:0000256" key="1">
    <source>
        <dbReference type="ARBA" id="ARBA00004477"/>
    </source>
</evidence>
<keyword evidence="5 7" id="KW-1133">Transmembrane helix</keyword>
<keyword evidence="9" id="KW-1185">Reference proteome</keyword>
<dbReference type="PANTHER" id="PTHR16433">
    <property type="entry name" value="DOLICHOL-PHOSPHATE MANNOSYLTRANSFERASE SUBUNIT 3"/>
    <property type="match status" value="1"/>
</dbReference>
<comment type="caution">
    <text evidence="8">The sequence shown here is derived from an EMBL/GenBank/DDBJ whole genome shotgun (WGS) entry which is preliminary data.</text>
</comment>
<reference evidence="8" key="1">
    <citation type="submission" date="2020-02" db="EMBL/GenBank/DDBJ databases">
        <authorList>
            <person name="Palmer J.M."/>
        </authorList>
    </citation>
    <scope>NUCLEOTIDE SEQUENCE</scope>
    <source>
        <strain evidence="8">EPUS1.4</strain>
        <tissue evidence="8">Thallus</tissue>
    </source>
</reference>
<evidence type="ECO:0000256" key="3">
    <source>
        <dbReference type="ARBA" id="ARBA00022692"/>
    </source>
</evidence>
<gene>
    <name evidence="8" type="ORF">GJ744_006377</name>
</gene>
<dbReference type="InterPro" id="IPR013174">
    <property type="entry name" value="DPM3"/>
</dbReference>
<dbReference type="GO" id="GO:0033185">
    <property type="term" value="C:dolichol-phosphate-mannose synthase complex"/>
    <property type="evidence" value="ECO:0007669"/>
    <property type="project" value="TreeGrafter"/>
</dbReference>
<feature type="transmembrane region" description="Helical" evidence="7">
    <location>
        <begin position="65"/>
        <end position="83"/>
    </location>
</feature>
<dbReference type="Pfam" id="PF08285">
    <property type="entry name" value="DPM3"/>
    <property type="match status" value="1"/>
</dbReference>
<comment type="pathway">
    <text evidence="7">Protein modification; protein glycosylation.</text>
</comment>
<dbReference type="Proteomes" id="UP000606974">
    <property type="component" value="Unassembled WGS sequence"/>
</dbReference>
<protein>
    <recommendedName>
        <fullName evidence="7">Dolichol-phosphate mannosyltransferase subunit 3</fullName>
    </recommendedName>
</protein>
<feature type="transmembrane region" description="Helical" evidence="7">
    <location>
        <begin position="7"/>
        <end position="26"/>
    </location>
</feature>
<dbReference type="PANTHER" id="PTHR16433:SF0">
    <property type="entry name" value="DOLICHOL-PHOSPHATE MANNOSYLTRANSFERASE SUBUNIT 3"/>
    <property type="match status" value="1"/>
</dbReference>
<evidence type="ECO:0000256" key="2">
    <source>
        <dbReference type="ARBA" id="ARBA00010430"/>
    </source>
</evidence>
<keyword evidence="3 7" id="KW-0812">Transmembrane</keyword>
<dbReference type="UniPathway" id="UPA00378"/>
<comment type="similarity">
    <text evidence="2 7">Belongs to the DPM3 family.</text>
</comment>
<dbReference type="GO" id="GO:0005789">
    <property type="term" value="C:endoplasmic reticulum membrane"/>
    <property type="evidence" value="ECO:0007669"/>
    <property type="project" value="UniProtKB-SubCell"/>
</dbReference>
<proteinExistence type="inferred from homology"/>
<evidence type="ECO:0000313" key="9">
    <source>
        <dbReference type="Proteomes" id="UP000606974"/>
    </source>
</evidence>
<keyword evidence="6 7" id="KW-0472">Membrane</keyword>
<comment type="subunit">
    <text evidence="7">Component of the dolichol-phosphate mannose (DPM) synthase complex.</text>
</comment>
<dbReference type="AlphaFoldDB" id="A0A8H7AP53"/>
<evidence type="ECO:0000256" key="4">
    <source>
        <dbReference type="ARBA" id="ARBA00022824"/>
    </source>
</evidence>
<dbReference type="OrthoDB" id="2014333at2759"/>
<accession>A0A8H7AP53</accession>